<dbReference type="Pfam" id="PF06574">
    <property type="entry name" value="FAD_syn"/>
    <property type="match status" value="1"/>
</dbReference>
<evidence type="ECO:0000256" key="8">
    <source>
        <dbReference type="ARBA" id="ARBA00022741"/>
    </source>
</evidence>
<accession>A0P7W7</accession>
<keyword evidence="11 15" id="KW-0067">ATP-binding</keyword>
<evidence type="ECO:0000256" key="11">
    <source>
        <dbReference type="ARBA" id="ARBA00022840"/>
    </source>
</evidence>
<comment type="function">
    <text evidence="1">Catalyzes the phosphorylation of riboflavin to FMN followed by the adenylation of FMN to FAD.</text>
</comment>
<dbReference type="UniPathway" id="UPA00276">
    <property type="reaction ID" value="UER00406"/>
</dbReference>
<dbReference type="PIRSF" id="PIRSF004491">
    <property type="entry name" value="FAD_Synth"/>
    <property type="match status" value="1"/>
</dbReference>
<evidence type="ECO:0000256" key="12">
    <source>
        <dbReference type="ARBA" id="ARBA00023268"/>
    </source>
</evidence>
<keyword evidence="5 15" id="KW-0288">FMN</keyword>
<keyword evidence="12" id="KW-0511">Multifunctional enzyme</keyword>
<comment type="catalytic activity">
    <reaction evidence="13 15">
        <text>riboflavin + ATP = FMN + ADP + H(+)</text>
        <dbReference type="Rhea" id="RHEA:14357"/>
        <dbReference type="ChEBI" id="CHEBI:15378"/>
        <dbReference type="ChEBI" id="CHEBI:30616"/>
        <dbReference type="ChEBI" id="CHEBI:57986"/>
        <dbReference type="ChEBI" id="CHEBI:58210"/>
        <dbReference type="ChEBI" id="CHEBI:456216"/>
        <dbReference type="EC" id="2.7.1.26"/>
    </reaction>
</comment>
<dbReference type="SMART" id="SM00904">
    <property type="entry name" value="Flavokinase"/>
    <property type="match status" value="1"/>
</dbReference>
<protein>
    <recommendedName>
        <fullName evidence="15">Riboflavin biosynthesis protein</fullName>
    </recommendedName>
    <domain>
        <recommendedName>
            <fullName evidence="15">Riboflavin kinase</fullName>
            <ecNumber evidence="15">2.7.1.26</ecNumber>
        </recommendedName>
        <alternativeName>
            <fullName evidence="15">Flavokinase</fullName>
        </alternativeName>
    </domain>
    <domain>
        <recommendedName>
            <fullName evidence="15">FMN adenylyltransferase</fullName>
            <ecNumber evidence="15">2.7.7.2</ecNumber>
        </recommendedName>
        <alternativeName>
            <fullName evidence="15">FAD pyrophosphorylase</fullName>
        </alternativeName>
        <alternativeName>
            <fullName evidence="15">FAD synthase</fullName>
        </alternativeName>
    </domain>
</protein>
<evidence type="ECO:0000259" key="16">
    <source>
        <dbReference type="SMART" id="SM00904"/>
    </source>
</evidence>
<keyword evidence="18" id="KW-1185">Reference proteome</keyword>
<evidence type="ECO:0000256" key="6">
    <source>
        <dbReference type="ARBA" id="ARBA00022679"/>
    </source>
</evidence>
<evidence type="ECO:0000256" key="13">
    <source>
        <dbReference type="ARBA" id="ARBA00047880"/>
    </source>
</evidence>
<evidence type="ECO:0000256" key="4">
    <source>
        <dbReference type="ARBA" id="ARBA00022630"/>
    </source>
</evidence>
<dbReference type="Proteomes" id="UP000054262">
    <property type="component" value="Unassembled WGS sequence"/>
</dbReference>
<dbReference type="GO" id="GO:0006747">
    <property type="term" value="P:FAD biosynthetic process"/>
    <property type="evidence" value="ECO:0007669"/>
    <property type="project" value="UniProtKB-UniRule"/>
</dbReference>
<dbReference type="SUPFAM" id="SSF82114">
    <property type="entry name" value="Riboflavin kinase-like"/>
    <property type="match status" value="1"/>
</dbReference>
<dbReference type="NCBIfam" id="NF004160">
    <property type="entry name" value="PRK05627.1-3"/>
    <property type="match status" value="1"/>
</dbReference>
<dbReference type="GO" id="GO:0005524">
    <property type="term" value="F:ATP binding"/>
    <property type="evidence" value="ECO:0007669"/>
    <property type="project" value="UniProtKB-UniRule"/>
</dbReference>
<comment type="caution">
    <text evidence="17">The sequence shown here is derived from an EMBL/GenBank/DDBJ whole genome shotgun (WGS) entry which is preliminary data.</text>
</comment>
<dbReference type="GO" id="GO:0009398">
    <property type="term" value="P:FMN biosynthetic process"/>
    <property type="evidence" value="ECO:0007669"/>
    <property type="project" value="UniProtKB-UniRule"/>
</dbReference>
<dbReference type="GO" id="GO:0008531">
    <property type="term" value="F:riboflavin kinase activity"/>
    <property type="evidence" value="ECO:0007669"/>
    <property type="project" value="UniProtKB-UniRule"/>
</dbReference>
<gene>
    <name evidence="17" type="ORF">MB2181_06100</name>
</gene>
<keyword evidence="4 15" id="KW-0285">Flavoprotein</keyword>
<dbReference type="GO" id="GO:0009231">
    <property type="term" value="P:riboflavin biosynthetic process"/>
    <property type="evidence" value="ECO:0007669"/>
    <property type="project" value="InterPro"/>
</dbReference>
<evidence type="ECO:0000256" key="3">
    <source>
        <dbReference type="ARBA" id="ARBA00005201"/>
    </source>
</evidence>
<dbReference type="InterPro" id="IPR015864">
    <property type="entry name" value="FAD_synthase"/>
</dbReference>
<organism evidence="17 18">
    <name type="scientific">Methylophilales bacterium HTCC2181</name>
    <dbReference type="NCBI Taxonomy" id="383631"/>
    <lineage>
        <taxon>Bacteria</taxon>
        <taxon>Pseudomonadati</taxon>
        <taxon>Pseudomonadota</taxon>
        <taxon>Betaproteobacteria</taxon>
        <taxon>Nitrosomonadales</taxon>
        <taxon>OM43 clade</taxon>
    </lineage>
</organism>
<comment type="similarity">
    <text evidence="15">Belongs to the ribF family.</text>
</comment>
<dbReference type="AlphaFoldDB" id="A0P7W7"/>
<dbReference type="InterPro" id="IPR023468">
    <property type="entry name" value="Riboflavin_kinase"/>
</dbReference>
<dbReference type="Pfam" id="PF01687">
    <property type="entry name" value="Flavokinase"/>
    <property type="match status" value="1"/>
</dbReference>
<keyword evidence="8 15" id="KW-0547">Nucleotide-binding</keyword>
<dbReference type="NCBIfam" id="NF004159">
    <property type="entry name" value="PRK05627.1-2"/>
    <property type="match status" value="1"/>
</dbReference>
<sequence length="300" mass="34386">MKVFRHLKGTHSGSILTIGNYDGIHLGHQEILNKLILEAKKTNLLSSVMTFEPHPKEFFFPKDAPARIISIREKLEYFEEKRIDQVFIIKFNHEFSSLTSTQFIDILKNNIQAKQVIIGNDFRFGARREGDFKSLMKDGINVCVMEKIQNNGERISSTMVRDLLANGDLERATYILGRPYAISGKVVHGDKRGRELGFPTANIHMFHNRPPLKGVFAVKLNGMSGVANLGTRPTITGISKLNLEVHLFDFSDDLYGKHAKVIFLQKVRDEKKFRNIEALKEQIKIDIKKAKIFLEDYDRR</sequence>
<dbReference type="InterPro" id="IPR014729">
    <property type="entry name" value="Rossmann-like_a/b/a_fold"/>
</dbReference>
<dbReference type="NCBIfam" id="NF004162">
    <property type="entry name" value="PRK05627.1-5"/>
    <property type="match status" value="1"/>
</dbReference>
<dbReference type="FunFam" id="3.40.50.620:FF:000021">
    <property type="entry name" value="Riboflavin biosynthesis protein"/>
    <property type="match status" value="1"/>
</dbReference>
<dbReference type="NCBIfam" id="TIGR00083">
    <property type="entry name" value="ribF"/>
    <property type="match status" value="1"/>
</dbReference>
<evidence type="ECO:0000256" key="10">
    <source>
        <dbReference type="ARBA" id="ARBA00022827"/>
    </source>
</evidence>
<dbReference type="Gene3D" id="3.40.50.620">
    <property type="entry name" value="HUPs"/>
    <property type="match status" value="1"/>
</dbReference>
<name>A0P7W7_9PROT</name>
<evidence type="ECO:0000313" key="17">
    <source>
        <dbReference type="EMBL" id="EAV47627.1"/>
    </source>
</evidence>
<dbReference type="Gene3D" id="2.40.30.30">
    <property type="entry name" value="Riboflavin kinase-like"/>
    <property type="match status" value="1"/>
</dbReference>
<keyword evidence="7 15" id="KW-0548">Nucleotidyltransferase</keyword>
<keyword evidence="6 15" id="KW-0808">Transferase</keyword>
<keyword evidence="10 15" id="KW-0274">FAD</keyword>
<dbReference type="SUPFAM" id="SSF52374">
    <property type="entry name" value="Nucleotidylyl transferase"/>
    <property type="match status" value="1"/>
</dbReference>
<dbReference type="OrthoDB" id="9803667at2"/>
<dbReference type="EC" id="2.7.7.2" evidence="15"/>
<dbReference type="InterPro" id="IPR002606">
    <property type="entry name" value="Riboflavin_kinase_bac"/>
</dbReference>
<evidence type="ECO:0000256" key="14">
    <source>
        <dbReference type="ARBA" id="ARBA00049494"/>
    </source>
</evidence>
<proteinExistence type="inferred from homology"/>
<evidence type="ECO:0000256" key="2">
    <source>
        <dbReference type="ARBA" id="ARBA00004726"/>
    </source>
</evidence>
<comment type="pathway">
    <text evidence="2 15">Cofactor biosynthesis; FAD biosynthesis; FAD from FMN: step 1/1.</text>
</comment>
<evidence type="ECO:0000313" key="18">
    <source>
        <dbReference type="Proteomes" id="UP000054262"/>
    </source>
</evidence>
<dbReference type="EC" id="2.7.1.26" evidence="15"/>
<dbReference type="PANTHER" id="PTHR22749">
    <property type="entry name" value="RIBOFLAVIN KINASE/FMN ADENYLYLTRANSFERASE"/>
    <property type="match status" value="1"/>
</dbReference>
<evidence type="ECO:0000256" key="5">
    <source>
        <dbReference type="ARBA" id="ARBA00022643"/>
    </source>
</evidence>
<dbReference type="UniPathway" id="UPA00277">
    <property type="reaction ID" value="UER00407"/>
</dbReference>
<evidence type="ECO:0000256" key="1">
    <source>
        <dbReference type="ARBA" id="ARBA00002121"/>
    </source>
</evidence>
<dbReference type="EMBL" id="AAUX01000001">
    <property type="protein sequence ID" value="EAV47627.1"/>
    <property type="molecule type" value="Genomic_DNA"/>
</dbReference>
<feature type="domain" description="Riboflavin kinase" evidence="16">
    <location>
        <begin position="175"/>
        <end position="295"/>
    </location>
</feature>
<evidence type="ECO:0000256" key="7">
    <source>
        <dbReference type="ARBA" id="ARBA00022695"/>
    </source>
</evidence>
<dbReference type="GO" id="GO:0003919">
    <property type="term" value="F:FMN adenylyltransferase activity"/>
    <property type="evidence" value="ECO:0007669"/>
    <property type="project" value="UniProtKB-UniRule"/>
</dbReference>
<dbReference type="PANTHER" id="PTHR22749:SF6">
    <property type="entry name" value="RIBOFLAVIN KINASE"/>
    <property type="match status" value="1"/>
</dbReference>
<comment type="pathway">
    <text evidence="3 15">Cofactor biosynthesis; FMN biosynthesis; FMN from riboflavin (ATP route): step 1/1.</text>
</comment>
<dbReference type="InterPro" id="IPR015865">
    <property type="entry name" value="Riboflavin_kinase_bac/euk"/>
</dbReference>
<evidence type="ECO:0000256" key="9">
    <source>
        <dbReference type="ARBA" id="ARBA00022777"/>
    </source>
</evidence>
<comment type="catalytic activity">
    <reaction evidence="14 15">
        <text>FMN + ATP + H(+) = FAD + diphosphate</text>
        <dbReference type="Rhea" id="RHEA:17237"/>
        <dbReference type="ChEBI" id="CHEBI:15378"/>
        <dbReference type="ChEBI" id="CHEBI:30616"/>
        <dbReference type="ChEBI" id="CHEBI:33019"/>
        <dbReference type="ChEBI" id="CHEBI:57692"/>
        <dbReference type="ChEBI" id="CHEBI:58210"/>
        <dbReference type="EC" id="2.7.7.2"/>
    </reaction>
</comment>
<dbReference type="InterPro" id="IPR023465">
    <property type="entry name" value="Riboflavin_kinase_dom_sf"/>
</dbReference>
<keyword evidence="9 15" id="KW-0418">Kinase</keyword>
<reference evidence="17 18" key="1">
    <citation type="submission" date="2006-11" db="EMBL/GenBank/DDBJ databases">
        <authorList>
            <person name="Giovannoni S."/>
            <person name="Vergin K."/>
            <person name="Ferriera S."/>
            <person name="Johnson J."/>
            <person name="Kravitz S."/>
            <person name="Beeson K."/>
            <person name="Sutton G."/>
            <person name="Rogers Y.-H."/>
            <person name="Friedman R."/>
            <person name="Frazier M."/>
            <person name="Venter J.C."/>
        </authorList>
    </citation>
    <scope>NUCLEOTIDE SEQUENCE [LARGE SCALE GENOMIC DNA]</scope>
    <source>
        <strain evidence="17 18">HTCC2181</strain>
    </source>
</reference>
<dbReference type="NCBIfam" id="NF004163">
    <property type="entry name" value="PRK05627.1-6"/>
    <property type="match status" value="1"/>
</dbReference>
<dbReference type="CDD" id="cd02064">
    <property type="entry name" value="FAD_synthetase_N"/>
    <property type="match status" value="1"/>
</dbReference>
<evidence type="ECO:0000256" key="15">
    <source>
        <dbReference type="PIRNR" id="PIRNR004491"/>
    </source>
</evidence>